<dbReference type="OrthoDB" id="1685042at2759"/>
<dbReference type="InterPro" id="IPR012340">
    <property type="entry name" value="NA-bd_OB-fold"/>
</dbReference>
<dbReference type="SUPFAM" id="SSF110993">
    <property type="entry name" value="eIF-2-alpha, C-terminal domain"/>
    <property type="match status" value="1"/>
</dbReference>
<evidence type="ECO:0000256" key="2">
    <source>
        <dbReference type="ARBA" id="ARBA00022540"/>
    </source>
</evidence>
<dbReference type="Proteomes" id="UP000613580">
    <property type="component" value="Unassembled WGS sequence"/>
</dbReference>
<dbReference type="Gene3D" id="1.10.150.190">
    <property type="entry name" value="Translation initiation factor 2, subunit 1, domain 2"/>
    <property type="match status" value="1"/>
</dbReference>
<dbReference type="AlphaFoldDB" id="A0A8H6THR1"/>
<keyword evidence="7" id="KW-1185">Reference proteome</keyword>
<dbReference type="GO" id="GO:0003723">
    <property type="term" value="F:RNA binding"/>
    <property type="evidence" value="ECO:0007669"/>
    <property type="project" value="InterPro"/>
</dbReference>
<dbReference type="Gene3D" id="2.40.50.140">
    <property type="entry name" value="Nucleic acid-binding proteins"/>
    <property type="match status" value="1"/>
</dbReference>
<dbReference type="GO" id="GO:0005850">
    <property type="term" value="C:eukaryotic translation initiation factor 2 complex"/>
    <property type="evidence" value="ECO:0007669"/>
    <property type="project" value="TreeGrafter"/>
</dbReference>
<feature type="region of interest" description="Disordered" evidence="4">
    <location>
        <begin position="174"/>
        <end position="207"/>
    </location>
</feature>
<dbReference type="Pfam" id="PF00575">
    <property type="entry name" value="S1"/>
    <property type="match status" value="1"/>
</dbReference>
<name>A0A8H6THR1_MYCCL</name>
<dbReference type="InterPro" id="IPR024054">
    <property type="entry name" value="TIF2_asu_middle_sf"/>
</dbReference>
<evidence type="ECO:0000256" key="4">
    <source>
        <dbReference type="SAM" id="MobiDB-lite"/>
    </source>
</evidence>
<dbReference type="EMBL" id="JACAZE010000005">
    <property type="protein sequence ID" value="KAF7316942.1"/>
    <property type="molecule type" value="Genomic_DNA"/>
</dbReference>
<dbReference type="SUPFAM" id="SSF116742">
    <property type="entry name" value="eIF2alpha middle domain-like"/>
    <property type="match status" value="2"/>
</dbReference>
<dbReference type="SMART" id="SM00316">
    <property type="entry name" value="S1"/>
    <property type="match status" value="1"/>
</dbReference>
<organism evidence="6 7">
    <name type="scientific">Mycena chlorophos</name>
    <name type="common">Agaric fungus</name>
    <name type="synonym">Agaricus chlorophos</name>
    <dbReference type="NCBI Taxonomy" id="658473"/>
    <lineage>
        <taxon>Eukaryota</taxon>
        <taxon>Fungi</taxon>
        <taxon>Dikarya</taxon>
        <taxon>Basidiomycota</taxon>
        <taxon>Agaricomycotina</taxon>
        <taxon>Agaricomycetes</taxon>
        <taxon>Agaricomycetidae</taxon>
        <taxon>Agaricales</taxon>
        <taxon>Marasmiineae</taxon>
        <taxon>Mycenaceae</taxon>
        <taxon>Mycena</taxon>
    </lineage>
</organism>
<dbReference type="GO" id="GO:0043022">
    <property type="term" value="F:ribosome binding"/>
    <property type="evidence" value="ECO:0007669"/>
    <property type="project" value="TreeGrafter"/>
</dbReference>
<accession>A0A8H6THR1</accession>
<dbReference type="CDD" id="cd04452">
    <property type="entry name" value="S1_IF2_alpha"/>
    <property type="match status" value="1"/>
</dbReference>
<dbReference type="PROSITE" id="PS50126">
    <property type="entry name" value="S1"/>
    <property type="match status" value="1"/>
</dbReference>
<feature type="domain" description="S1 motif" evidence="5">
    <location>
        <begin position="71"/>
        <end position="142"/>
    </location>
</feature>
<keyword evidence="3" id="KW-0648">Protein biosynthesis</keyword>
<dbReference type="GO" id="GO:0003743">
    <property type="term" value="F:translation initiation factor activity"/>
    <property type="evidence" value="ECO:0007669"/>
    <property type="project" value="UniProtKB-KW"/>
</dbReference>
<evidence type="ECO:0000259" key="5">
    <source>
        <dbReference type="PROSITE" id="PS50126"/>
    </source>
</evidence>
<proteinExistence type="inferred from homology"/>
<dbReference type="FunFam" id="2.40.50.140:FF:000015">
    <property type="entry name" value="Eukaryotic translation initiation factor 2 subunit alpha"/>
    <property type="match status" value="1"/>
</dbReference>
<reference evidence="6" key="1">
    <citation type="submission" date="2020-05" db="EMBL/GenBank/DDBJ databases">
        <title>Mycena genomes resolve the evolution of fungal bioluminescence.</title>
        <authorList>
            <person name="Tsai I.J."/>
        </authorList>
    </citation>
    <scope>NUCLEOTIDE SEQUENCE</scope>
    <source>
        <strain evidence="6">110903Hualien_Pintung</strain>
    </source>
</reference>
<evidence type="ECO:0000256" key="1">
    <source>
        <dbReference type="ARBA" id="ARBA00007223"/>
    </source>
</evidence>
<keyword evidence="2" id="KW-0396">Initiation factor</keyword>
<dbReference type="PANTHER" id="PTHR10602">
    <property type="entry name" value="EUKARYOTIC TRANSLATION INITIATION FACTOR 2 SUBUNIT 1"/>
    <property type="match status" value="1"/>
</dbReference>
<protein>
    <submittedName>
        <fullName evidence="6">S1 motif domain-containing protein</fullName>
    </submittedName>
</protein>
<dbReference type="SUPFAM" id="SSF50249">
    <property type="entry name" value="Nucleic acid-binding proteins"/>
    <property type="match status" value="1"/>
</dbReference>
<dbReference type="InterPro" id="IPR003029">
    <property type="entry name" value="S1_domain"/>
</dbReference>
<dbReference type="FunFam" id="3.30.70.1130:FF:000001">
    <property type="entry name" value="Eukaryotic translation initiation factor 2 subunit 1"/>
    <property type="match status" value="1"/>
</dbReference>
<comment type="caution">
    <text evidence="6">The sequence shown here is derived from an EMBL/GenBank/DDBJ whole genome shotgun (WGS) entry which is preliminary data.</text>
</comment>
<dbReference type="InterPro" id="IPR011488">
    <property type="entry name" value="TIF_2_asu"/>
</dbReference>
<evidence type="ECO:0000313" key="6">
    <source>
        <dbReference type="EMBL" id="KAF7316942.1"/>
    </source>
</evidence>
<evidence type="ECO:0000313" key="7">
    <source>
        <dbReference type="Proteomes" id="UP000613580"/>
    </source>
</evidence>
<gene>
    <name evidence="6" type="ORF">HMN09_00428500</name>
</gene>
<dbReference type="InterPro" id="IPR024055">
    <property type="entry name" value="TIF2_asu_C"/>
</dbReference>
<dbReference type="PANTHER" id="PTHR10602:SF0">
    <property type="entry name" value="EUKARYOTIC TRANSLATION INITIATION FACTOR 2 SUBUNIT 1"/>
    <property type="match status" value="1"/>
</dbReference>
<dbReference type="Pfam" id="PF07541">
    <property type="entry name" value="EIF_2_alpha"/>
    <property type="match status" value="1"/>
</dbReference>
<sequence>MTENNNGSRLKVTHQHILIRNHDHDDQGVGQCVDTTVALLCILERCFVTHVQRPLFPATMRYYQQKYPEVDELVMVQVQHIAEMGAYVRLLEYDGIEGMILLSELSRRRIRSVQKLIRVGRNEVVVVLRVDNEKGYIDLSKRRVSPEDITRCEERYMKSKSVASILRHVASKLGGDLPGEREKRSRKKGAADGDDAPVIDEPPPPAAGEAERLEMLYETIAWPLGRTYGHPYDAFKLALTEPDTVFATLPNPIPEATHALLTATIARRLTPQPIKLRADIELTCYTPAGIDAIKRALRAGEKASTEAVPIKAKLVAPPLYVLSTNATDKFAAVERLERAIEGIQASIEDEGGNCVVKMKPKAVSESDEADLANLMAKVGQENAEVSGDSDDEGEF</sequence>
<dbReference type="GO" id="GO:0033290">
    <property type="term" value="C:eukaryotic 48S preinitiation complex"/>
    <property type="evidence" value="ECO:0007669"/>
    <property type="project" value="TreeGrafter"/>
</dbReference>
<evidence type="ECO:0000256" key="3">
    <source>
        <dbReference type="ARBA" id="ARBA00022917"/>
    </source>
</evidence>
<dbReference type="Gene3D" id="3.30.70.1130">
    <property type="entry name" value="EIF_2_alpha"/>
    <property type="match status" value="1"/>
</dbReference>
<dbReference type="InterPro" id="IPR044126">
    <property type="entry name" value="S1_IF2_alpha"/>
</dbReference>
<comment type="similarity">
    <text evidence="1">Belongs to the eIF-2-alpha family.</text>
</comment>